<dbReference type="Proteomes" id="UP001307889">
    <property type="component" value="Chromosome 2"/>
</dbReference>
<protein>
    <submittedName>
        <fullName evidence="1">Uncharacterized protein</fullName>
    </submittedName>
</protein>
<dbReference type="EMBL" id="AP028910">
    <property type="protein sequence ID" value="BES90582.1"/>
    <property type="molecule type" value="Genomic_DNA"/>
</dbReference>
<evidence type="ECO:0000313" key="2">
    <source>
        <dbReference type="Proteomes" id="UP001307889"/>
    </source>
</evidence>
<gene>
    <name evidence="1" type="ORF">NTJ_03391</name>
</gene>
<sequence>MYRRFELECCAVKTVRGFERCAKRSQRQKRKRKGTVVYLRIDLRIATAAVASPAARPGPSYSNVLLFNRPYLTSTRIYEQLDSFPSHPIRVLCSHIPPRRVRPLSLSPLATFRHIEFPLSSTAGPTRRLPGSLYGAYPSFRCLLGILRAAARHHIPSACRNMPLC</sequence>
<evidence type="ECO:0000313" key="1">
    <source>
        <dbReference type="EMBL" id="BES90582.1"/>
    </source>
</evidence>
<name>A0ABN7AE79_9HEMI</name>
<organism evidence="1 2">
    <name type="scientific">Nesidiocoris tenuis</name>
    <dbReference type="NCBI Taxonomy" id="355587"/>
    <lineage>
        <taxon>Eukaryota</taxon>
        <taxon>Metazoa</taxon>
        <taxon>Ecdysozoa</taxon>
        <taxon>Arthropoda</taxon>
        <taxon>Hexapoda</taxon>
        <taxon>Insecta</taxon>
        <taxon>Pterygota</taxon>
        <taxon>Neoptera</taxon>
        <taxon>Paraneoptera</taxon>
        <taxon>Hemiptera</taxon>
        <taxon>Heteroptera</taxon>
        <taxon>Panheteroptera</taxon>
        <taxon>Cimicomorpha</taxon>
        <taxon>Miridae</taxon>
        <taxon>Dicyphina</taxon>
        <taxon>Nesidiocoris</taxon>
    </lineage>
</organism>
<accession>A0ABN7AE79</accession>
<keyword evidence="2" id="KW-1185">Reference proteome</keyword>
<reference evidence="1 2" key="1">
    <citation type="submission" date="2023-09" db="EMBL/GenBank/DDBJ databases">
        <title>Nesidiocoris tenuis whole genome shotgun sequence.</title>
        <authorList>
            <person name="Shibata T."/>
            <person name="Shimoda M."/>
            <person name="Kobayashi T."/>
            <person name="Uehara T."/>
        </authorList>
    </citation>
    <scope>NUCLEOTIDE SEQUENCE [LARGE SCALE GENOMIC DNA]</scope>
    <source>
        <strain evidence="1 2">Japan</strain>
    </source>
</reference>
<proteinExistence type="predicted"/>